<proteinExistence type="predicted"/>
<dbReference type="InterPro" id="IPR012347">
    <property type="entry name" value="Ferritin-like"/>
</dbReference>
<dbReference type="Gene3D" id="1.20.1260.10">
    <property type="match status" value="1"/>
</dbReference>
<dbReference type="OrthoDB" id="8561818at2"/>
<dbReference type="RefSeq" id="WP_110402519.1">
    <property type="nucleotide sequence ID" value="NZ_QJJS01000030.1"/>
</dbReference>
<dbReference type="AlphaFoldDB" id="A0A318H2C0"/>
<evidence type="ECO:0000313" key="2">
    <source>
        <dbReference type="Proteomes" id="UP000247811"/>
    </source>
</evidence>
<organism evidence="1 2">
    <name type="scientific">Sphaerotilus hippei</name>
    <dbReference type="NCBI Taxonomy" id="744406"/>
    <lineage>
        <taxon>Bacteria</taxon>
        <taxon>Pseudomonadati</taxon>
        <taxon>Pseudomonadota</taxon>
        <taxon>Betaproteobacteria</taxon>
        <taxon>Burkholderiales</taxon>
        <taxon>Sphaerotilaceae</taxon>
        <taxon>Sphaerotilus</taxon>
    </lineage>
</organism>
<accession>A0A318H2C0</accession>
<keyword evidence="2" id="KW-1185">Reference proteome</keyword>
<reference evidence="1 2" key="1">
    <citation type="submission" date="2018-05" db="EMBL/GenBank/DDBJ databases">
        <title>Genomic Encyclopedia of Type Strains, Phase IV (KMG-IV): sequencing the most valuable type-strain genomes for metagenomic binning, comparative biology and taxonomic classification.</title>
        <authorList>
            <person name="Goeker M."/>
        </authorList>
    </citation>
    <scope>NUCLEOTIDE SEQUENCE [LARGE SCALE GENOMIC DNA]</scope>
    <source>
        <strain evidence="1 2">DSM 566</strain>
    </source>
</reference>
<dbReference type="EMBL" id="QJJS01000030">
    <property type="protein sequence ID" value="PXW91903.1"/>
    <property type="molecule type" value="Genomic_DNA"/>
</dbReference>
<dbReference type="InterPro" id="IPR009078">
    <property type="entry name" value="Ferritin-like_SF"/>
</dbReference>
<name>A0A318H2C0_9BURK</name>
<sequence length="153" mass="16842">MNDVELFLAHAIQLEREAARRYEELAAAMQTEGNAALKVFFARMAHFSRKHLAEATARGGFRELPVLRDDEYDWPEGTSPETADWVGVDAQMDPRQALALALGSERRGHAYYAAIAATTSDLELCGLAGEFAAEEAQHIVELEKLIAQHTATA</sequence>
<gene>
    <name evidence="1" type="ORF">C7444_13012</name>
</gene>
<dbReference type="SUPFAM" id="SSF47240">
    <property type="entry name" value="Ferritin-like"/>
    <property type="match status" value="1"/>
</dbReference>
<dbReference type="Proteomes" id="UP000247811">
    <property type="component" value="Unassembled WGS sequence"/>
</dbReference>
<evidence type="ECO:0000313" key="1">
    <source>
        <dbReference type="EMBL" id="PXW91903.1"/>
    </source>
</evidence>
<comment type="caution">
    <text evidence="1">The sequence shown here is derived from an EMBL/GenBank/DDBJ whole genome shotgun (WGS) entry which is preliminary data.</text>
</comment>
<protein>
    <submittedName>
        <fullName evidence="1">Rubrerythrin</fullName>
    </submittedName>
</protein>
<dbReference type="CDD" id="cd01045">
    <property type="entry name" value="Ferritin_like_AB"/>
    <property type="match status" value="1"/>
</dbReference>